<dbReference type="SUPFAM" id="SSF53474">
    <property type="entry name" value="alpha/beta-Hydrolases"/>
    <property type="match status" value="1"/>
</dbReference>
<dbReference type="GO" id="GO:0008239">
    <property type="term" value="F:dipeptidyl-peptidase activity"/>
    <property type="evidence" value="ECO:0007669"/>
    <property type="project" value="TreeGrafter"/>
</dbReference>
<dbReference type="GO" id="GO:0004177">
    <property type="term" value="F:aminopeptidase activity"/>
    <property type="evidence" value="ECO:0007669"/>
    <property type="project" value="UniProtKB-KW"/>
</dbReference>
<keyword evidence="4" id="KW-0645">Protease</keyword>
<evidence type="ECO:0000256" key="7">
    <source>
        <dbReference type="ARBA" id="ARBA00022825"/>
    </source>
</evidence>
<dbReference type="Pfam" id="PF00326">
    <property type="entry name" value="Peptidase_S9"/>
    <property type="match status" value="1"/>
</dbReference>
<keyword evidence="8" id="KW-0735">Signal-anchor</keyword>
<evidence type="ECO:0000256" key="2">
    <source>
        <dbReference type="ARBA" id="ARBA00010036"/>
    </source>
</evidence>
<feature type="domain" description="Dipeptidylpeptidase IV N-terminal" evidence="17">
    <location>
        <begin position="186"/>
        <end position="554"/>
    </location>
</feature>
<evidence type="ECO:0000313" key="18">
    <source>
        <dbReference type="EMBL" id="PZC76760.1"/>
    </source>
</evidence>
<keyword evidence="6" id="KW-0378">Hydrolase</keyword>
<dbReference type="PANTHER" id="PTHR11731">
    <property type="entry name" value="PROTEASE FAMILY S9B,C DIPEPTIDYL-PEPTIDASE IV-RELATED"/>
    <property type="match status" value="1"/>
</dbReference>
<keyword evidence="5 15" id="KW-0812">Transmembrane</keyword>
<evidence type="ECO:0000256" key="12">
    <source>
        <dbReference type="ARBA" id="ARBA00037847"/>
    </source>
</evidence>
<proteinExistence type="inferred from homology"/>
<feature type="transmembrane region" description="Helical" evidence="15">
    <location>
        <begin position="38"/>
        <end position="61"/>
    </location>
</feature>
<comment type="similarity">
    <text evidence="2">Belongs to the peptidase S9B family. DPPIV subfamily.</text>
</comment>
<dbReference type="GO" id="GO:0008236">
    <property type="term" value="F:serine-type peptidase activity"/>
    <property type="evidence" value="ECO:0007669"/>
    <property type="project" value="UniProtKB-KW"/>
</dbReference>
<keyword evidence="9 15" id="KW-1133">Transmembrane helix</keyword>
<name>A0A2W1BVE6_HELAM</name>
<organism evidence="18 19">
    <name type="scientific">Helicoverpa armigera</name>
    <name type="common">Cotton bollworm</name>
    <name type="synonym">Heliothis armigera</name>
    <dbReference type="NCBI Taxonomy" id="29058"/>
    <lineage>
        <taxon>Eukaryota</taxon>
        <taxon>Metazoa</taxon>
        <taxon>Ecdysozoa</taxon>
        <taxon>Arthropoda</taxon>
        <taxon>Hexapoda</taxon>
        <taxon>Insecta</taxon>
        <taxon>Pterygota</taxon>
        <taxon>Neoptera</taxon>
        <taxon>Endopterygota</taxon>
        <taxon>Lepidoptera</taxon>
        <taxon>Glossata</taxon>
        <taxon>Ditrysia</taxon>
        <taxon>Noctuoidea</taxon>
        <taxon>Noctuidae</taxon>
        <taxon>Heliothinae</taxon>
        <taxon>Helicoverpa</taxon>
    </lineage>
</organism>
<sequence>MVAIQSYTPNKMADNSNSTMEMGTSDQVLVATKRKKTLGYIIGTVAMLAVIGVVITLVVVLTGNEAGPVEPIVSTEGPTTPIEPSSSTTTSTTTTESPTSSTEAGGTTTESGVTDPPLTPLELEEIIEGIYSPPSFNASWSTGSEVLFRNANGDLVLYDVDTDSTTPLVYNSSQILQQSSRVMQLSADGTEVILAYYVVPVYRYSFRARYAAINYATGHTVDILPSGIDAEDAFLQNFVWGPSGTSLAFVYLNNIYYQDHLNNTPRQITTTGQLNVIYHGIPDWVYEEEVFGSSNAIWFSKDGNKMAFVTFDDSGVRVMRVPHFGVPGSVNYQYTQHHEIRYPKPGTANPLVTVTLIDLNTNVLNVYSAPEDLTQPILKTVKFVSNLAIALVWTDRVQTTMRVQICTHGQATCTLIYSYTEANGWIDNIPFFFNEAGNAFITILPQAVDGVMYKQIVQASQGTTALWQTQNRINMAHTVLEILAWNANGEIWYKATSVEDSAEQHIFVANSTGVFCFTCAIRRPDDGGECLYNEGMLSNSGDRITINCAGPDVPQVFIFNTNGSLVRVWDDSAELRSITSNRVLPASLRLNVNVGVGLPPADVHIQAPADYQNRTNVPLLVYVYGGPDTALVTKQWTLDWGSSLVSRWGIAIAHIDGRGSGLRGVTNMFALNRRLGTVEIEDQISVTKYLQDNLNWIDGNRTCIWGWSYGGYAASKALAEGGSVFRCAAAVAPVVDWRFYDTIYTERYMDLPSTNAEGYAVSSLLTEQVAEALREKSYFLIHGTADDNVHYQHAMLLSRMLQRRDVYFTQMSYTDEDHGLVGVRPHLYHALEKFLQEHMF</sequence>
<evidence type="ECO:0000256" key="4">
    <source>
        <dbReference type="ARBA" id="ARBA00022670"/>
    </source>
</evidence>
<dbReference type="Gene3D" id="2.140.10.30">
    <property type="entry name" value="Dipeptidylpeptidase IV, N-terminal domain"/>
    <property type="match status" value="1"/>
</dbReference>
<dbReference type="OrthoDB" id="16520at2759"/>
<feature type="compositionally biased region" description="Low complexity" evidence="14">
    <location>
        <begin position="74"/>
        <end position="112"/>
    </location>
</feature>
<dbReference type="InterPro" id="IPR001375">
    <property type="entry name" value="Peptidase_S9_cat"/>
</dbReference>
<dbReference type="Gene3D" id="3.40.50.1820">
    <property type="entry name" value="alpha/beta hydrolase"/>
    <property type="match status" value="1"/>
</dbReference>
<evidence type="ECO:0000256" key="8">
    <source>
        <dbReference type="ARBA" id="ARBA00022968"/>
    </source>
</evidence>
<evidence type="ECO:0000256" key="10">
    <source>
        <dbReference type="ARBA" id="ARBA00023136"/>
    </source>
</evidence>
<dbReference type="SUPFAM" id="SSF82171">
    <property type="entry name" value="DPP6 N-terminal domain-like"/>
    <property type="match status" value="1"/>
</dbReference>
<feature type="region of interest" description="Disordered" evidence="14">
    <location>
        <begin position="1"/>
        <end position="20"/>
    </location>
</feature>
<dbReference type="PANTHER" id="PTHR11731:SF200">
    <property type="entry name" value="DIPEPTIDYL PEPTIDASE 10, ISOFORM B"/>
    <property type="match status" value="1"/>
</dbReference>
<keyword evidence="19" id="KW-1185">Reference proteome</keyword>
<dbReference type="EMBL" id="KZ149946">
    <property type="protein sequence ID" value="PZC76760.1"/>
    <property type="molecule type" value="Genomic_DNA"/>
</dbReference>
<reference evidence="18 19" key="1">
    <citation type="journal article" date="2017" name="BMC Biol.">
        <title>Genomic innovations, transcriptional plasticity and gene loss underlying the evolution and divergence of two highly polyphagous and invasive Helicoverpa pest species.</title>
        <authorList>
            <person name="Pearce S.L."/>
            <person name="Clarke D.F."/>
            <person name="East P.D."/>
            <person name="Elfekih S."/>
            <person name="Gordon K.H."/>
            <person name="Jermiin L.S."/>
            <person name="McGaughran A."/>
            <person name="Oakeshott J.G."/>
            <person name="Papanikolaou A."/>
            <person name="Perera O.P."/>
            <person name="Rane R.V."/>
            <person name="Richards S."/>
            <person name="Tay W.T."/>
            <person name="Walsh T.K."/>
            <person name="Anderson A."/>
            <person name="Anderson C.J."/>
            <person name="Asgari S."/>
            <person name="Board P.G."/>
            <person name="Bretschneider A."/>
            <person name="Campbell P.M."/>
            <person name="Chertemps T."/>
            <person name="Christeller J.T."/>
            <person name="Coppin C.W."/>
            <person name="Downes S.J."/>
            <person name="Duan G."/>
            <person name="Farnsworth C.A."/>
            <person name="Good R.T."/>
            <person name="Han L.B."/>
            <person name="Han Y.C."/>
            <person name="Hatje K."/>
            <person name="Horne I."/>
            <person name="Huang Y.P."/>
            <person name="Hughes D.S."/>
            <person name="Jacquin-Joly E."/>
            <person name="James W."/>
            <person name="Jhangiani S."/>
            <person name="Kollmar M."/>
            <person name="Kuwar S.S."/>
            <person name="Li S."/>
            <person name="Liu N.Y."/>
            <person name="Maibeche M.T."/>
            <person name="Miller J.R."/>
            <person name="Montagne N."/>
            <person name="Perry T."/>
            <person name="Qu J."/>
            <person name="Song S.V."/>
            <person name="Sutton G.G."/>
            <person name="Vogel H."/>
            <person name="Walenz B.P."/>
            <person name="Xu W."/>
            <person name="Zhang H.J."/>
            <person name="Zou Z."/>
            <person name="Batterham P."/>
            <person name="Edwards O.R."/>
            <person name="Feyereisen R."/>
            <person name="Gibbs R.A."/>
            <person name="Heckel D.G."/>
            <person name="McGrath A."/>
            <person name="Robin C."/>
            <person name="Scherer S.E."/>
            <person name="Worley K.C."/>
            <person name="Wu Y.D."/>
        </authorList>
    </citation>
    <scope>NUCLEOTIDE SEQUENCE [LARGE SCALE GENOMIC DNA]</scope>
    <source>
        <strain evidence="18">Harm_GR_Male_#8</strain>
        <tissue evidence="18">Whole organism</tissue>
    </source>
</reference>
<evidence type="ECO:0000256" key="15">
    <source>
        <dbReference type="SAM" id="Phobius"/>
    </source>
</evidence>
<dbReference type="InterPro" id="IPR029058">
    <property type="entry name" value="AB_hydrolase_fold"/>
</dbReference>
<dbReference type="GO" id="GO:0012505">
    <property type="term" value="C:endomembrane system"/>
    <property type="evidence" value="ECO:0007669"/>
    <property type="project" value="UniProtKB-SubCell"/>
</dbReference>
<evidence type="ECO:0000256" key="3">
    <source>
        <dbReference type="ARBA" id="ARBA00022438"/>
    </source>
</evidence>
<dbReference type="Pfam" id="PF00930">
    <property type="entry name" value="DPPIV_N"/>
    <property type="match status" value="1"/>
</dbReference>
<keyword evidence="11" id="KW-0325">Glycoprotein</keyword>
<feature type="domain" description="Peptidase S9 prolyl oligopeptidase catalytic" evidence="16">
    <location>
        <begin position="636"/>
        <end position="839"/>
    </location>
</feature>
<evidence type="ECO:0000256" key="5">
    <source>
        <dbReference type="ARBA" id="ARBA00022692"/>
    </source>
</evidence>
<dbReference type="GO" id="GO:0006508">
    <property type="term" value="P:proteolysis"/>
    <property type="evidence" value="ECO:0007669"/>
    <property type="project" value="UniProtKB-KW"/>
</dbReference>
<dbReference type="InterPro" id="IPR002469">
    <property type="entry name" value="Peptidase_S9B_N"/>
</dbReference>
<evidence type="ECO:0000313" key="19">
    <source>
        <dbReference type="Proteomes" id="UP000249218"/>
    </source>
</evidence>
<comment type="subcellular location">
    <subcellularLocation>
        <location evidence="12">Endomembrane system</location>
        <topology evidence="12">Single-pass membrane protein</topology>
    </subcellularLocation>
    <subcellularLocation>
        <location evidence="1">Membrane</location>
        <topology evidence="1">Single-pass type II membrane protein</topology>
    </subcellularLocation>
</comment>
<dbReference type="InterPro" id="IPR050278">
    <property type="entry name" value="Serine_Prot_S9B/DPPIV"/>
</dbReference>
<keyword evidence="3" id="KW-0031">Aminopeptidase</keyword>
<evidence type="ECO:0000256" key="6">
    <source>
        <dbReference type="ARBA" id="ARBA00022801"/>
    </source>
</evidence>
<dbReference type="AlphaFoldDB" id="A0A2W1BVE6"/>
<feature type="region of interest" description="Disordered" evidence="14">
    <location>
        <begin position="68"/>
        <end position="118"/>
    </location>
</feature>
<evidence type="ECO:0000259" key="17">
    <source>
        <dbReference type="Pfam" id="PF00930"/>
    </source>
</evidence>
<keyword evidence="7" id="KW-0720">Serine protease</keyword>
<gene>
    <name evidence="18" type="primary">HaOG204148</name>
    <name evidence="18" type="ORF">B5X24_HaOG204148</name>
</gene>
<evidence type="ECO:0000259" key="16">
    <source>
        <dbReference type="Pfam" id="PF00326"/>
    </source>
</evidence>
<evidence type="ECO:0000256" key="14">
    <source>
        <dbReference type="SAM" id="MobiDB-lite"/>
    </source>
</evidence>
<dbReference type="GO" id="GO:0005886">
    <property type="term" value="C:plasma membrane"/>
    <property type="evidence" value="ECO:0007669"/>
    <property type="project" value="TreeGrafter"/>
</dbReference>
<evidence type="ECO:0000256" key="11">
    <source>
        <dbReference type="ARBA" id="ARBA00023180"/>
    </source>
</evidence>
<evidence type="ECO:0000256" key="1">
    <source>
        <dbReference type="ARBA" id="ARBA00004606"/>
    </source>
</evidence>
<keyword evidence="10 15" id="KW-0472">Membrane</keyword>
<evidence type="ECO:0000256" key="13">
    <source>
        <dbReference type="ARBA" id="ARBA00072929"/>
    </source>
</evidence>
<accession>A0A2W1BVE6</accession>
<dbReference type="FunFam" id="3.40.50.1820:FF:000003">
    <property type="entry name" value="Dipeptidyl peptidase 4"/>
    <property type="match status" value="1"/>
</dbReference>
<dbReference type="Proteomes" id="UP000249218">
    <property type="component" value="Unassembled WGS sequence"/>
</dbReference>
<protein>
    <recommendedName>
        <fullName evidence="13">Venom dipeptidyl peptidase 4</fullName>
    </recommendedName>
</protein>
<evidence type="ECO:0000256" key="9">
    <source>
        <dbReference type="ARBA" id="ARBA00022989"/>
    </source>
</evidence>